<dbReference type="SUPFAM" id="SSF52540">
    <property type="entry name" value="P-loop containing nucleoside triphosphate hydrolases"/>
    <property type="match status" value="1"/>
</dbReference>
<organism evidence="4">
    <name type="scientific">marine metagenome</name>
    <dbReference type="NCBI Taxonomy" id="408172"/>
    <lineage>
        <taxon>unclassified sequences</taxon>
        <taxon>metagenomes</taxon>
        <taxon>ecological metagenomes</taxon>
    </lineage>
</organism>
<dbReference type="InterPro" id="IPR041471">
    <property type="entry name" value="UvrB_inter"/>
</dbReference>
<dbReference type="EMBL" id="UINC01151883">
    <property type="protein sequence ID" value="SVD45752.1"/>
    <property type="molecule type" value="Genomic_DNA"/>
</dbReference>
<evidence type="ECO:0000313" key="4">
    <source>
        <dbReference type="EMBL" id="SVD45752.1"/>
    </source>
</evidence>
<sequence length="285" mass="31704">CDEFQQASALFDSGSARLGGFWGGSFSFFLGGWHGARREGAGRCVLVTSCQDDADQLLEELEAFVPGSAAVFPAWDSLFLDSSNPDPLVYGERLRTLEQLLEPEAGPVFIVTPVHALVQPVPQPDLLQDACVELVQGRELSPAELAATLTAKGYRNVPLAEEAGEYSSRGDIFDVFPFSHESPLRLEYFGDQVESIRRYDPATQRSLPESVEERVEFALTTGDQIFRDCYRGEEALLLDYLQESDRVVLWEADAVFDRARKVFNNLLGTAGDAVRDEFLLRLRSR</sequence>
<dbReference type="AlphaFoldDB" id="A0A382VGT8"/>
<evidence type="ECO:0000256" key="2">
    <source>
        <dbReference type="ARBA" id="ARBA00022840"/>
    </source>
</evidence>
<dbReference type="GO" id="GO:0016887">
    <property type="term" value="F:ATP hydrolysis activity"/>
    <property type="evidence" value="ECO:0007669"/>
    <property type="project" value="InterPro"/>
</dbReference>
<proteinExistence type="predicted"/>
<dbReference type="InterPro" id="IPR027417">
    <property type="entry name" value="P-loop_NTPase"/>
</dbReference>
<dbReference type="GO" id="GO:0005524">
    <property type="term" value="F:ATP binding"/>
    <property type="evidence" value="ECO:0007669"/>
    <property type="project" value="UniProtKB-KW"/>
</dbReference>
<keyword evidence="2" id="KW-0067">ATP-binding</keyword>
<gene>
    <name evidence="4" type="ORF">METZ01_LOCUS398606</name>
</gene>
<dbReference type="PANTHER" id="PTHR24029:SF1">
    <property type="entry name" value="TRANSCRIPTION-REPAIR-COUPLING FACTOR"/>
    <property type="match status" value="1"/>
</dbReference>
<dbReference type="Pfam" id="PF17757">
    <property type="entry name" value="UvrB_inter"/>
    <property type="match status" value="1"/>
</dbReference>
<dbReference type="PANTHER" id="PTHR24029">
    <property type="entry name" value="UVRABC SYSTEM PROTEIN B"/>
    <property type="match status" value="1"/>
</dbReference>
<dbReference type="InterPro" id="IPR004807">
    <property type="entry name" value="UvrB"/>
</dbReference>
<dbReference type="GO" id="GO:0006289">
    <property type="term" value="P:nucleotide-excision repair"/>
    <property type="evidence" value="ECO:0007669"/>
    <property type="project" value="InterPro"/>
</dbReference>
<feature type="non-terminal residue" evidence="4">
    <location>
        <position position="1"/>
    </location>
</feature>
<accession>A0A382VGT8</accession>
<feature type="non-terminal residue" evidence="4">
    <location>
        <position position="285"/>
    </location>
</feature>
<dbReference type="GO" id="GO:0009380">
    <property type="term" value="C:excinuclease repair complex"/>
    <property type="evidence" value="ECO:0007669"/>
    <property type="project" value="InterPro"/>
</dbReference>
<evidence type="ECO:0000256" key="1">
    <source>
        <dbReference type="ARBA" id="ARBA00022741"/>
    </source>
</evidence>
<keyword evidence="1" id="KW-0547">Nucleotide-binding</keyword>
<name>A0A382VGT8_9ZZZZ</name>
<evidence type="ECO:0000259" key="3">
    <source>
        <dbReference type="Pfam" id="PF17757"/>
    </source>
</evidence>
<reference evidence="4" key="1">
    <citation type="submission" date="2018-05" db="EMBL/GenBank/DDBJ databases">
        <authorList>
            <person name="Lanie J.A."/>
            <person name="Ng W.-L."/>
            <person name="Kazmierczak K.M."/>
            <person name="Andrzejewski T.M."/>
            <person name="Davidsen T.M."/>
            <person name="Wayne K.J."/>
            <person name="Tettelin H."/>
            <person name="Glass J.I."/>
            <person name="Rusch D."/>
            <person name="Podicherti R."/>
            <person name="Tsui H.-C.T."/>
            <person name="Winkler M.E."/>
        </authorList>
    </citation>
    <scope>NUCLEOTIDE SEQUENCE</scope>
</reference>
<feature type="domain" description="UvrB interaction" evidence="3">
    <location>
        <begin position="132"/>
        <end position="209"/>
    </location>
</feature>
<dbReference type="GO" id="GO:0003677">
    <property type="term" value="F:DNA binding"/>
    <property type="evidence" value="ECO:0007669"/>
    <property type="project" value="InterPro"/>
</dbReference>
<protein>
    <recommendedName>
        <fullName evidence="3">UvrB interaction domain-containing protein</fullName>
    </recommendedName>
</protein>
<dbReference type="Gene3D" id="3.30.2060.10">
    <property type="entry name" value="Penicillin-binding protein 1b domain"/>
    <property type="match status" value="1"/>
</dbReference>